<dbReference type="InterPro" id="IPR045504">
    <property type="entry name" value="DUF6487"/>
</dbReference>
<evidence type="ECO:0000259" key="1">
    <source>
        <dbReference type="Pfam" id="PF20097"/>
    </source>
</evidence>
<evidence type="ECO:0000313" key="3">
    <source>
        <dbReference type="Proteomes" id="UP000183988"/>
    </source>
</evidence>
<sequence>MTLDTCPRCNEKMEKGYMYSPRQIMWSEDNKAKYASLGGDETLVGVPLIKLKKVDAHRCKTCKIVNFMYD</sequence>
<dbReference type="AlphaFoldDB" id="A0A1M5L0K6"/>
<reference evidence="2 3" key="1">
    <citation type="submission" date="2016-11" db="EMBL/GenBank/DDBJ databases">
        <authorList>
            <person name="Jaros S."/>
            <person name="Januszkiewicz K."/>
            <person name="Wedrychowicz H."/>
        </authorList>
    </citation>
    <scope>NUCLEOTIDE SEQUENCE [LARGE SCALE GENOMIC DNA]</scope>
    <source>
        <strain evidence="2 3">IBRC-M 10683</strain>
    </source>
</reference>
<keyword evidence="3" id="KW-1185">Reference proteome</keyword>
<name>A0A1M5L0K6_9BACI</name>
<dbReference type="RefSeq" id="WP_072891526.1">
    <property type="nucleotide sequence ID" value="NZ_FQVW01000043.1"/>
</dbReference>
<feature type="domain" description="DUF6487" evidence="1">
    <location>
        <begin position="6"/>
        <end position="69"/>
    </location>
</feature>
<accession>A0A1M5L0K6</accession>
<dbReference type="STRING" id="930117.SAMN05216225_10436"/>
<dbReference type="Pfam" id="PF20097">
    <property type="entry name" value="DUF6487"/>
    <property type="match status" value="1"/>
</dbReference>
<protein>
    <recommendedName>
        <fullName evidence="1">DUF6487 domain-containing protein</fullName>
    </recommendedName>
</protein>
<organism evidence="2 3">
    <name type="scientific">Ornithinibacillus halophilus</name>
    <dbReference type="NCBI Taxonomy" id="930117"/>
    <lineage>
        <taxon>Bacteria</taxon>
        <taxon>Bacillati</taxon>
        <taxon>Bacillota</taxon>
        <taxon>Bacilli</taxon>
        <taxon>Bacillales</taxon>
        <taxon>Bacillaceae</taxon>
        <taxon>Ornithinibacillus</taxon>
    </lineage>
</organism>
<proteinExistence type="predicted"/>
<dbReference type="Proteomes" id="UP000183988">
    <property type="component" value="Unassembled WGS sequence"/>
</dbReference>
<dbReference type="EMBL" id="FQVW01000043">
    <property type="protein sequence ID" value="SHG58547.1"/>
    <property type="molecule type" value="Genomic_DNA"/>
</dbReference>
<gene>
    <name evidence="2" type="ORF">SAMN05216225_10436</name>
</gene>
<evidence type="ECO:0000313" key="2">
    <source>
        <dbReference type="EMBL" id="SHG58547.1"/>
    </source>
</evidence>